<proteinExistence type="predicted"/>
<dbReference type="Proteomes" id="UP001239994">
    <property type="component" value="Unassembled WGS sequence"/>
</dbReference>
<accession>A0AAD8ZVU0</accession>
<sequence length="95" mass="10304">MERPWQLVVVRVPRQFKLSSESGAKQSCGWDGRGGVFAPAKLPGRPHAQARVRRQDEGAAEQVDHSTSLSLHSPPLFSSTGDSRKGLDTGLPRGQ</sequence>
<evidence type="ECO:0000313" key="2">
    <source>
        <dbReference type="EMBL" id="KAK1806212.1"/>
    </source>
</evidence>
<feature type="region of interest" description="Disordered" evidence="1">
    <location>
        <begin position="19"/>
        <end position="95"/>
    </location>
</feature>
<evidence type="ECO:0000313" key="3">
    <source>
        <dbReference type="Proteomes" id="UP001239994"/>
    </source>
</evidence>
<reference evidence="2" key="1">
    <citation type="submission" date="2023-03" db="EMBL/GenBank/DDBJ databases">
        <title>Electrophorus voltai genome.</title>
        <authorList>
            <person name="Bian C."/>
        </authorList>
    </citation>
    <scope>NUCLEOTIDE SEQUENCE</scope>
    <source>
        <strain evidence="2">CB-2022</strain>
        <tissue evidence="2">Muscle</tissue>
    </source>
</reference>
<dbReference type="EMBL" id="JAROKS010000001">
    <property type="protein sequence ID" value="KAK1806212.1"/>
    <property type="molecule type" value="Genomic_DNA"/>
</dbReference>
<name>A0AAD8ZVU0_9TELE</name>
<keyword evidence="3" id="KW-1185">Reference proteome</keyword>
<comment type="caution">
    <text evidence="2">The sequence shown here is derived from an EMBL/GenBank/DDBJ whole genome shotgun (WGS) entry which is preliminary data.</text>
</comment>
<feature type="compositionally biased region" description="Low complexity" evidence="1">
    <location>
        <begin position="65"/>
        <end position="80"/>
    </location>
</feature>
<evidence type="ECO:0000256" key="1">
    <source>
        <dbReference type="SAM" id="MobiDB-lite"/>
    </source>
</evidence>
<gene>
    <name evidence="2" type="ORF">P4O66_000100</name>
</gene>
<protein>
    <submittedName>
        <fullName evidence="2">Uncharacterized protein</fullName>
    </submittedName>
</protein>
<dbReference type="AlphaFoldDB" id="A0AAD8ZVU0"/>
<organism evidence="2 3">
    <name type="scientific">Electrophorus voltai</name>
    <dbReference type="NCBI Taxonomy" id="2609070"/>
    <lineage>
        <taxon>Eukaryota</taxon>
        <taxon>Metazoa</taxon>
        <taxon>Chordata</taxon>
        <taxon>Craniata</taxon>
        <taxon>Vertebrata</taxon>
        <taxon>Euteleostomi</taxon>
        <taxon>Actinopterygii</taxon>
        <taxon>Neopterygii</taxon>
        <taxon>Teleostei</taxon>
        <taxon>Ostariophysi</taxon>
        <taxon>Gymnotiformes</taxon>
        <taxon>Gymnotoidei</taxon>
        <taxon>Gymnotidae</taxon>
        <taxon>Electrophorus</taxon>
    </lineage>
</organism>